<evidence type="ECO:0000259" key="1">
    <source>
        <dbReference type="Pfam" id="PF14563"/>
    </source>
</evidence>
<dbReference type="RefSeq" id="WP_236549681.1">
    <property type="nucleotide sequence ID" value="NZ_APKE01000010.1"/>
</dbReference>
<dbReference type="Pfam" id="PF16917">
    <property type="entry name" value="BPL_LplA_LipB_2"/>
    <property type="match status" value="1"/>
</dbReference>
<sequence length="246" mass="25783">MSGTAPDDPAITEPVFPPLFEGYAMSGQADPFDAACAKAALGCDAGLVMHNVQADRLRAAIVFAPEVPLGEAMVMQPLCGIGFQNALGALAPPELAVQLTWEGGIVVNGAACGHLSVAASTDDPAQVPDWLVVGLSLPLLAMGDMPGHEPEKTTLVEEGCGEVEPVLLLEAWVRHSLVWLNRWSDEGVAPLHREWSGLVHGIGASASRGGHEGVFLGTDEAFGMLLRDSATTHLIPLTTLLEDPTR</sequence>
<name>A0A921NQI2_9RHOB</name>
<dbReference type="InterPro" id="IPR045864">
    <property type="entry name" value="aa-tRNA-synth_II/BPL/LPL"/>
</dbReference>
<dbReference type="Pfam" id="PF14563">
    <property type="entry name" value="DUF4444"/>
    <property type="match status" value="1"/>
</dbReference>
<evidence type="ECO:0000313" key="4">
    <source>
        <dbReference type="Proteomes" id="UP000698242"/>
    </source>
</evidence>
<proteinExistence type="predicted"/>
<evidence type="ECO:0000259" key="2">
    <source>
        <dbReference type="Pfam" id="PF16917"/>
    </source>
</evidence>
<evidence type="ECO:0008006" key="5">
    <source>
        <dbReference type="Google" id="ProtNLM"/>
    </source>
</evidence>
<organism evidence="3 4">
    <name type="scientific">Profundibacterium mesophilum KAUST100406-0324</name>
    <dbReference type="NCBI Taxonomy" id="1037889"/>
    <lineage>
        <taxon>Bacteria</taxon>
        <taxon>Pseudomonadati</taxon>
        <taxon>Pseudomonadota</taxon>
        <taxon>Alphaproteobacteria</taxon>
        <taxon>Rhodobacterales</taxon>
        <taxon>Roseobacteraceae</taxon>
        <taxon>Profundibacterium</taxon>
    </lineage>
</organism>
<dbReference type="EMBL" id="APKE01000010">
    <property type="protein sequence ID" value="KAF0676956.1"/>
    <property type="molecule type" value="Genomic_DNA"/>
</dbReference>
<dbReference type="Gene3D" id="3.30.930.10">
    <property type="entry name" value="Bira Bifunctional Protein, Domain 2"/>
    <property type="match status" value="1"/>
</dbReference>
<keyword evidence="4" id="KW-1185">Reference proteome</keyword>
<feature type="domain" description="BPL/LPL catalytic" evidence="2">
    <location>
        <begin position="16"/>
        <end position="196"/>
    </location>
</feature>
<dbReference type="InterPro" id="IPR028044">
    <property type="entry name" value="DUF4444"/>
</dbReference>
<dbReference type="Proteomes" id="UP000698242">
    <property type="component" value="Unassembled WGS sequence"/>
</dbReference>
<dbReference type="AlphaFoldDB" id="A0A921NQI2"/>
<dbReference type="SUPFAM" id="SSF55681">
    <property type="entry name" value="Class II aaRS and biotin synthetases"/>
    <property type="match status" value="1"/>
</dbReference>
<dbReference type="InterPro" id="IPR004143">
    <property type="entry name" value="BPL_LPL_catalytic"/>
</dbReference>
<gene>
    <name evidence="3" type="ORF">PMES_00753</name>
</gene>
<evidence type="ECO:0000313" key="3">
    <source>
        <dbReference type="EMBL" id="KAF0676956.1"/>
    </source>
</evidence>
<dbReference type="Gene3D" id="2.30.30.100">
    <property type="match status" value="1"/>
</dbReference>
<comment type="caution">
    <text evidence="3">The sequence shown here is derived from an EMBL/GenBank/DDBJ whole genome shotgun (WGS) entry which is preliminary data.</text>
</comment>
<protein>
    <recommendedName>
        <fullName evidence="5">Biotin-(Acetyl-CoA carboxylase) ligase</fullName>
    </recommendedName>
</protein>
<reference evidence="3" key="1">
    <citation type="submission" date="2013-03" db="EMBL/GenBank/DDBJ databases">
        <title>Genome Sequence of the Profundibacterium mesophilum strain KAUST100406-0324T from Red Sea, a novel genus in the family Rhodobacteraceae.</title>
        <authorList>
            <person name="Essack M."/>
            <person name="Alam I."/>
            <person name="Lafi F."/>
            <person name="Alawi W."/>
            <person name="Kamanu F."/>
            <person name="Al-Suwailem A."/>
            <person name="Lee O.O."/>
            <person name="Xu Y."/>
            <person name="Bajic V."/>
            <person name="Qian P.-Y."/>
            <person name="Archer J."/>
        </authorList>
    </citation>
    <scope>NUCLEOTIDE SEQUENCE</scope>
    <source>
        <strain evidence="3">KAUST100406-0324</strain>
    </source>
</reference>
<accession>A0A921NQI2</accession>
<feature type="domain" description="DUF4444" evidence="1">
    <location>
        <begin position="205"/>
        <end position="243"/>
    </location>
</feature>